<dbReference type="EMBL" id="JAUTXU010000035">
    <property type="protein sequence ID" value="KAK3717779.1"/>
    <property type="molecule type" value="Genomic_DNA"/>
</dbReference>
<proteinExistence type="predicted"/>
<organism evidence="1 2">
    <name type="scientific">Vermiconidia calcicola</name>
    <dbReference type="NCBI Taxonomy" id="1690605"/>
    <lineage>
        <taxon>Eukaryota</taxon>
        <taxon>Fungi</taxon>
        <taxon>Dikarya</taxon>
        <taxon>Ascomycota</taxon>
        <taxon>Pezizomycotina</taxon>
        <taxon>Dothideomycetes</taxon>
        <taxon>Dothideomycetidae</taxon>
        <taxon>Mycosphaerellales</taxon>
        <taxon>Extremaceae</taxon>
        <taxon>Vermiconidia</taxon>
    </lineage>
</organism>
<dbReference type="Proteomes" id="UP001281147">
    <property type="component" value="Unassembled WGS sequence"/>
</dbReference>
<accession>A0ACC3NJ51</accession>
<evidence type="ECO:0000313" key="2">
    <source>
        <dbReference type="Proteomes" id="UP001281147"/>
    </source>
</evidence>
<evidence type="ECO:0000313" key="1">
    <source>
        <dbReference type="EMBL" id="KAK3717779.1"/>
    </source>
</evidence>
<keyword evidence="2" id="KW-1185">Reference proteome</keyword>
<reference evidence="1" key="1">
    <citation type="submission" date="2023-07" db="EMBL/GenBank/DDBJ databases">
        <title>Black Yeasts Isolated from many extreme environments.</title>
        <authorList>
            <person name="Coleine C."/>
            <person name="Stajich J.E."/>
            <person name="Selbmann L."/>
        </authorList>
    </citation>
    <scope>NUCLEOTIDE SEQUENCE</scope>
    <source>
        <strain evidence="1">CCFEE 5714</strain>
    </source>
</reference>
<comment type="caution">
    <text evidence="1">The sequence shown here is derived from an EMBL/GenBank/DDBJ whole genome shotgun (WGS) entry which is preliminary data.</text>
</comment>
<sequence>MPRVYPPLENRQTLITLSPSIVESAAGFTAGVVSTLAVHPFDIVKTRLQIEQNERSRPGGSWRVMRRIAAEGGGTRGVFWNFYRGLMPNMIGNSVSWALYFMWYDNVKSVIRAGKARTSPSTKLGKQELRPSDYFLASGLSGILTAVLTNPIWVIKTRMLSTARNAPGAYTSTVQGTLSLYREEGLRGFYRGLIPSLFGVSHGAIQFMAYESLKNHWALFHRGGTKDNLSNIDFLSLSAASKMFAGSITYPYQVVRARLQTYDAGLKYKGAWDVVTKVWSREGLGGFYKGLGPNIVRVLPRFCMRGMKGSFEHWESASKPGRELRGIQLGWLNTWRKTDAIVRSTATSVLRPMDPSPRAPERWTTSRETSVLMTQRHTNACRRLQDITPGHQESTPSKQLDGFAEKLYVRLANDATRRTQASDATSDRSR</sequence>
<name>A0ACC3NJ51_9PEZI</name>
<gene>
    <name evidence="1" type="primary">FLX1_1</name>
    <name evidence="1" type="ORF">LTR37_005550</name>
</gene>
<protein>
    <submittedName>
        <fullName evidence="1">Mitochondrial FAD carrier protein flx1</fullName>
    </submittedName>
</protein>